<evidence type="ECO:0000256" key="1">
    <source>
        <dbReference type="SAM" id="Phobius"/>
    </source>
</evidence>
<reference evidence="3" key="1">
    <citation type="journal article" date="2006" name="PLoS Biol.">
        <title>Macronuclear genome sequence of the ciliate Tetrahymena thermophila, a model eukaryote.</title>
        <authorList>
            <person name="Eisen J.A."/>
            <person name="Coyne R.S."/>
            <person name="Wu M."/>
            <person name="Wu D."/>
            <person name="Thiagarajan M."/>
            <person name="Wortman J.R."/>
            <person name="Badger J.H."/>
            <person name="Ren Q."/>
            <person name="Amedeo P."/>
            <person name="Jones K.M."/>
            <person name="Tallon L.J."/>
            <person name="Delcher A.L."/>
            <person name="Salzberg S.L."/>
            <person name="Silva J.C."/>
            <person name="Haas B.J."/>
            <person name="Majoros W.H."/>
            <person name="Farzad M."/>
            <person name="Carlton J.M."/>
            <person name="Smith R.K. Jr."/>
            <person name="Garg J."/>
            <person name="Pearlman R.E."/>
            <person name="Karrer K.M."/>
            <person name="Sun L."/>
            <person name="Manning G."/>
            <person name="Elde N.C."/>
            <person name="Turkewitz A.P."/>
            <person name="Asai D.J."/>
            <person name="Wilkes D.E."/>
            <person name="Wang Y."/>
            <person name="Cai H."/>
            <person name="Collins K."/>
            <person name="Stewart B.A."/>
            <person name="Lee S.R."/>
            <person name="Wilamowska K."/>
            <person name="Weinberg Z."/>
            <person name="Ruzzo W.L."/>
            <person name="Wloga D."/>
            <person name="Gaertig J."/>
            <person name="Frankel J."/>
            <person name="Tsao C.-C."/>
            <person name="Gorovsky M.A."/>
            <person name="Keeling P.J."/>
            <person name="Waller R.F."/>
            <person name="Patron N.J."/>
            <person name="Cherry J.M."/>
            <person name="Stover N.A."/>
            <person name="Krieger C.J."/>
            <person name="del Toro C."/>
            <person name="Ryder H.F."/>
            <person name="Williamson S.C."/>
            <person name="Barbeau R.A."/>
            <person name="Hamilton E.P."/>
            <person name="Orias E."/>
        </authorList>
    </citation>
    <scope>NUCLEOTIDE SEQUENCE [LARGE SCALE GENOMIC DNA]</scope>
    <source>
        <strain evidence="3">SB210</strain>
    </source>
</reference>
<proteinExistence type="predicted"/>
<name>Q23DB6_TETTS</name>
<keyword evidence="3" id="KW-1185">Reference proteome</keyword>
<sequence length="332" mass="39884">MFGKSKEEEELEKKRFIISNVSLILFCIPYIFHLGQIEIGYQVSDYQTYLWFGALAYGVVTYGYVCDRIHDLFMFVIIFTIQLHSAIFFFLQNIFKLSYYQKIVMTAYLSSICLFMNLMIREYNRTKKEKKEKKTLVQTKLVYFVNQCSGTIFAQILFIVLKVIDVQNFKVLLQFNIIEFIIYIAFSCLSVFGLLSGIYIIIFKKDKLKKNTYNRQQHWFYFTGLNAFFCFVFLKWSEYVIYEQYILVLTFCYIFMCTLEKQCETWFFVISIILVLGQIAIQVLFQLQFHDIWIHICSGINDLIFIYQIYFKIDEYYHNTYKKRNSLQALLK</sequence>
<feature type="transmembrane region" description="Helical" evidence="1">
    <location>
        <begin position="219"/>
        <end position="236"/>
    </location>
</feature>
<feature type="transmembrane region" description="Helical" evidence="1">
    <location>
        <begin position="103"/>
        <end position="120"/>
    </location>
</feature>
<accession>Q23DB6</accession>
<keyword evidence="1 2" id="KW-0812">Transmembrane</keyword>
<gene>
    <name evidence="2" type="ORF">TTHERM_00047750</name>
</gene>
<dbReference type="HOGENOM" id="CLU_838072_0_0_1"/>
<feature type="transmembrane region" description="Helical" evidence="1">
    <location>
        <begin position="141"/>
        <end position="160"/>
    </location>
</feature>
<evidence type="ECO:0000313" key="2">
    <source>
        <dbReference type="EMBL" id="EAR94359.2"/>
    </source>
</evidence>
<dbReference type="AlphaFoldDB" id="Q23DB6"/>
<feature type="transmembrane region" description="Helical" evidence="1">
    <location>
        <begin position="292"/>
        <end position="313"/>
    </location>
</feature>
<feature type="transmembrane region" description="Helical" evidence="1">
    <location>
        <begin position="180"/>
        <end position="203"/>
    </location>
</feature>
<evidence type="ECO:0000313" key="3">
    <source>
        <dbReference type="Proteomes" id="UP000009168"/>
    </source>
</evidence>
<dbReference type="GeneID" id="7839748"/>
<feature type="transmembrane region" description="Helical" evidence="1">
    <location>
        <begin position="72"/>
        <end position="91"/>
    </location>
</feature>
<feature type="transmembrane region" description="Helical" evidence="1">
    <location>
        <begin position="242"/>
        <end position="259"/>
    </location>
</feature>
<dbReference type="KEGG" id="tet:TTHERM_00047750"/>
<dbReference type="RefSeq" id="XP_001014770.2">
    <property type="nucleotide sequence ID" value="XM_001014770.3"/>
</dbReference>
<dbReference type="EMBL" id="GG662712">
    <property type="protein sequence ID" value="EAR94359.2"/>
    <property type="molecule type" value="Genomic_DNA"/>
</dbReference>
<organism evidence="2 3">
    <name type="scientific">Tetrahymena thermophila (strain SB210)</name>
    <dbReference type="NCBI Taxonomy" id="312017"/>
    <lineage>
        <taxon>Eukaryota</taxon>
        <taxon>Sar</taxon>
        <taxon>Alveolata</taxon>
        <taxon>Ciliophora</taxon>
        <taxon>Intramacronucleata</taxon>
        <taxon>Oligohymenophorea</taxon>
        <taxon>Hymenostomatida</taxon>
        <taxon>Tetrahymenina</taxon>
        <taxon>Tetrahymenidae</taxon>
        <taxon>Tetrahymena</taxon>
    </lineage>
</organism>
<keyword evidence="1" id="KW-0472">Membrane</keyword>
<feature type="transmembrane region" description="Helical" evidence="1">
    <location>
        <begin position="266"/>
        <end position="286"/>
    </location>
</feature>
<dbReference type="Proteomes" id="UP000009168">
    <property type="component" value="Unassembled WGS sequence"/>
</dbReference>
<feature type="transmembrane region" description="Helical" evidence="1">
    <location>
        <begin position="16"/>
        <end position="34"/>
    </location>
</feature>
<feature type="transmembrane region" description="Helical" evidence="1">
    <location>
        <begin position="46"/>
        <end position="65"/>
    </location>
</feature>
<protein>
    <submittedName>
        <fullName evidence="2">Transmembrane protein, putative</fullName>
    </submittedName>
</protein>
<keyword evidence="1" id="KW-1133">Transmembrane helix</keyword>
<dbReference type="InParanoid" id="Q23DB6"/>